<evidence type="ECO:0000313" key="4">
    <source>
        <dbReference type="EMBL" id="KYH33331.1"/>
    </source>
</evidence>
<name>A0A151B096_9FIRM</name>
<evidence type="ECO:0000256" key="1">
    <source>
        <dbReference type="ARBA" id="ARBA00009820"/>
    </source>
</evidence>
<dbReference type="Pfam" id="PF07833">
    <property type="entry name" value="Cu_amine_oxidN1"/>
    <property type="match status" value="1"/>
</dbReference>
<dbReference type="OrthoDB" id="9774911at2"/>
<dbReference type="Gene3D" id="3.30.457.10">
    <property type="entry name" value="Copper amine oxidase-like, N-terminal domain"/>
    <property type="match status" value="1"/>
</dbReference>
<sequence>MYHAQKPLKSLVLLALFFLLAGLIPATALAKTEGIAIFVDGRELNLEEPAVIQDGYLLVPVRNLAAALQARVAWSDESRTVLITTPETTIVLKVGSKEALKNGEKLSLPVPVQIINGRSIAPLRFLAGVLGAAVAWDEQNLTATITTPPAPVPERAYSGAFPARVAFTANGILYLLDGSRTGAKPVRVTKEGTVVTILGWSPDGQWLAYLQREKQEEWAAKPYLWVVKADGSGAFQVDPRPVLAKASWSPAASILAYSTQGPGGGYAPDMNLKLAAIESGQARVTTLIPDKGELVEDFAWAPDGQSLALSLPRTEDQPLRIDRLTLKGERHNLLTLGEAGTAVDEIYFSYATGLKWSPNGRYLAYYLHFNAASLSADGVPLEVLDLDNPRQPLDLGTSLPYRQWLAWSPDGDRLAFIQGSGREATANKRLCIVTLPGGKITFYDQPGRVDTQPLWLPAPYDGVLFCRGLETTAWKGKQLSGVLVSDQRIWLAASNGRARPLTAGLPENADCYPSVSPDGQDLYFLRLDSAGSGSLCLQSLDGGSVVELVRNIGGWTGYYGNYYPAWVSIYYLNKKIRAIGKLVVSNVEGRHFELETDRDRLVLLPEEGSTGVAKDLEKYAGRTVMVIGTLTKEPNIYMQGPIMRVNSVMPVQSPTPASNGEENLAASIDSFTIAPPDLVIKGKSLARVEIWAVPTGTGVTEKDYTLLGQASKQAETGSQQVWTFPIPRVTILATEIFARGYDEQGRDAGRVSLPVEGVTALNKALGTVSN</sequence>
<evidence type="ECO:0000259" key="3">
    <source>
        <dbReference type="Pfam" id="PF07833"/>
    </source>
</evidence>
<keyword evidence="5" id="KW-1185">Reference proteome</keyword>
<dbReference type="InterPro" id="IPR011659">
    <property type="entry name" value="WD40"/>
</dbReference>
<comment type="caution">
    <text evidence="4">The sequence shown here is derived from an EMBL/GenBank/DDBJ whole genome shotgun (WGS) entry which is preliminary data.</text>
</comment>
<reference evidence="4 5" key="1">
    <citation type="submission" date="2016-02" db="EMBL/GenBank/DDBJ databases">
        <title>Genome sequence of Moorella mulderi DSM 14980.</title>
        <authorList>
            <person name="Poehlein A."/>
            <person name="Daniel R."/>
        </authorList>
    </citation>
    <scope>NUCLEOTIDE SEQUENCE [LARGE SCALE GENOMIC DNA]</scope>
    <source>
        <strain evidence="4 5">DSM 14980</strain>
    </source>
</reference>
<dbReference type="InterPro" id="IPR036582">
    <property type="entry name" value="Mao_N_sf"/>
</dbReference>
<keyword evidence="2" id="KW-0732">Signal</keyword>
<proteinExistence type="inferred from homology"/>
<dbReference type="InterPro" id="IPR012854">
    <property type="entry name" value="Cu_amine_oxidase-like_N"/>
</dbReference>
<dbReference type="Pfam" id="PF07676">
    <property type="entry name" value="PD40"/>
    <property type="match status" value="1"/>
</dbReference>
<gene>
    <name evidence="4" type="primary">tolB_1</name>
    <name evidence="4" type="ORF">MOMUL_00320</name>
</gene>
<dbReference type="AlphaFoldDB" id="A0A151B096"/>
<dbReference type="PATRIC" id="fig|1122241.3.peg.38"/>
<protein>
    <submittedName>
        <fullName evidence="4">Protein TolB</fullName>
    </submittedName>
</protein>
<accession>A0A151B096</accession>
<feature type="chain" id="PRO_5007577892" evidence="2">
    <location>
        <begin position="31"/>
        <end position="770"/>
    </location>
</feature>
<comment type="similarity">
    <text evidence="1">Belongs to the TolB family.</text>
</comment>
<evidence type="ECO:0000256" key="2">
    <source>
        <dbReference type="SAM" id="SignalP"/>
    </source>
</evidence>
<feature type="domain" description="Copper amine oxidase-like N-terminal" evidence="3">
    <location>
        <begin position="39"/>
        <end position="145"/>
    </location>
</feature>
<dbReference type="Gene3D" id="2.120.10.30">
    <property type="entry name" value="TolB, C-terminal domain"/>
    <property type="match status" value="3"/>
</dbReference>
<dbReference type="RefSeq" id="WP_062279984.1">
    <property type="nucleotide sequence ID" value="NZ_LTBC01000001.1"/>
</dbReference>
<dbReference type="PANTHER" id="PTHR36842:SF1">
    <property type="entry name" value="PROTEIN TOLB"/>
    <property type="match status" value="1"/>
</dbReference>
<dbReference type="Proteomes" id="UP000075670">
    <property type="component" value="Unassembled WGS sequence"/>
</dbReference>
<dbReference type="PANTHER" id="PTHR36842">
    <property type="entry name" value="PROTEIN TOLB HOMOLOG"/>
    <property type="match status" value="1"/>
</dbReference>
<evidence type="ECO:0000313" key="5">
    <source>
        <dbReference type="Proteomes" id="UP000075670"/>
    </source>
</evidence>
<dbReference type="SUPFAM" id="SSF82171">
    <property type="entry name" value="DPP6 N-terminal domain-like"/>
    <property type="match status" value="1"/>
</dbReference>
<organism evidence="4 5">
    <name type="scientific">Moorella mulderi DSM 14980</name>
    <dbReference type="NCBI Taxonomy" id="1122241"/>
    <lineage>
        <taxon>Bacteria</taxon>
        <taxon>Bacillati</taxon>
        <taxon>Bacillota</taxon>
        <taxon>Clostridia</taxon>
        <taxon>Neomoorellales</taxon>
        <taxon>Neomoorellaceae</taxon>
        <taxon>Neomoorella</taxon>
    </lineage>
</organism>
<dbReference type="EMBL" id="LTBC01000001">
    <property type="protein sequence ID" value="KYH33331.1"/>
    <property type="molecule type" value="Genomic_DNA"/>
</dbReference>
<dbReference type="InterPro" id="IPR011042">
    <property type="entry name" value="6-blade_b-propeller_TolB-like"/>
</dbReference>
<dbReference type="SUPFAM" id="SSF55383">
    <property type="entry name" value="Copper amine oxidase, domain N"/>
    <property type="match status" value="1"/>
</dbReference>
<feature type="signal peptide" evidence="2">
    <location>
        <begin position="1"/>
        <end position="30"/>
    </location>
</feature>